<evidence type="ECO:0000313" key="4">
    <source>
        <dbReference type="Proteomes" id="UP000009231"/>
    </source>
</evidence>
<keyword evidence="1" id="KW-0472">Membrane</keyword>
<dbReference type="eggNOG" id="arCOG01242">
    <property type="taxonomic scope" value="Archaea"/>
</dbReference>
<keyword evidence="1" id="KW-0812">Transmembrane</keyword>
<dbReference type="OrthoDB" id="71372at2157"/>
<dbReference type="GeneID" id="10669680"/>
<evidence type="ECO:0000313" key="3">
    <source>
        <dbReference type="EMBL" id="AEG19165.1"/>
    </source>
</evidence>
<accession>F6D3I9</accession>
<name>F6D3I9_METPW</name>
<dbReference type="HOGENOM" id="CLU_1393597_0_0_2"/>
<organism evidence="3 4">
    <name type="scientific">Methanobacterium paludis (strain DSM 25820 / JCM 18151 / SWAN1)</name>
    <dbReference type="NCBI Taxonomy" id="868131"/>
    <lineage>
        <taxon>Archaea</taxon>
        <taxon>Methanobacteriati</taxon>
        <taxon>Methanobacteriota</taxon>
        <taxon>Methanomada group</taxon>
        <taxon>Methanobacteria</taxon>
        <taxon>Methanobacteriales</taxon>
        <taxon>Methanobacteriaceae</taxon>
        <taxon>Methanobacterium</taxon>
    </lineage>
</organism>
<dbReference type="Proteomes" id="UP000009231">
    <property type="component" value="Chromosome"/>
</dbReference>
<evidence type="ECO:0000259" key="2">
    <source>
        <dbReference type="Pfam" id="PF13240"/>
    </source>
</evidence>
<dbReference type="InterPro" id="IPR026870">
    <property type="entry name" value="Zinc_ribbon_dom"/>
</dbReference>
<dbReference type="RefSeq" id="WP_013826664.1">
    <property type="nucleotide sequence ID" value="NC_015574.1"/>
</dbReference>
<keyword evidence="4" id="KW-1185">Reference proteome</keyword>
<dbReference type="EMBL" id="CP002772">
    <property type="protein sequence ID" value="AEG19165.1"/>
    <property type="molecule type" value="Genomic_DNA"/>
</dbReference>
<sequence length="195" mass="21486">MKCLKCGHENDVDTQYCEKCGSDLKRGVSRLENSSNDGLKLSSPVFIVAFVILVAGLGLVLTSGTLLQMNTGAAAANIPTVYAQSSEIVTNQPTWHQIATYTEPDRGVMNFNIQGQKFKVVMSATPPLDNQLNILNVDLLKDNSALTNGLISWNPTESITTKERTIEAFTGPGNYQVNIYVTKLKNWKVTVYDYY</sequence>
<keyword evidence="1" id="KW-1133">Transmembrane helix</keyword>
<dbReference type="AlphaFoldDB" id="F6D3I9"/>
<gene>
    <name evidence="3" type="ordered locus">MSWAN_2157</name>
</gene>
<reference evidence="3 4" key="1">
    <citation type="journal article" date="2014" name="Int. J. Syst. Evol. Microbiol.">
        <title>Methanobacterium paludis sp. nov. and a novel strain of Methanobacterium lacus isolated from northern peatlands.</title>
        <authorList>
            <person name="Cadillo-Quiroz H."/>
            <person name="Brauer S.L."/>
            <person name="Goodson N."/>
            <person name="Yavitt J.B."/>
            <person name="Zinder S.H."/>
        </authorList>
    </citation>
    <scope>NUCLEOTIDE SEQUENCE [LARGE SCALE GENOMIC DNA]</scope>
    <source>
        <strain evidence="4">DSM 25820 / JCM 18151 / SWAN1</strain>
    </source>
</reference>
<protein>
    <recommendedName>
        <fullName evidence="2">Zinc-ribbon domain-containing protein</fullName>
    </recommendedName>
</protein>
<dbReference type="KEGG" id="mew:MSWAN_2157"/>
<dbReference type="Pfam" id="PF13240">
    <property type="entry name" value="Zn_Ribbon_1"/>
    <property type="match status" value="1"/>
</dbReference>
<feature type="transmembrane region" description="Helical" evidence="1">
    <location>
        <begin position="41"/>
        <end position="61"/>
    </location>
</feature>
<evidence type="ECO:0000256" key="1">
    <source>
        <dbReference type="SAM" id="Phobius"/>
    </source>
</evidence>
<proteinExistence type="predicted"/>
<feature type="domain" description="Zinc-ribbon" evidence="2">
    <location>
        <begin position="2"/>
        <end position="24"/>
    </location>
</feature>